<evidence type="ECO:0000313" key="11">
    <source>
        <dbReference type="EMBL" id="KHN78032.1"/>
    </source>
</evidence>
<reference evidence="11 12" key="1">
    <citation type="submission" date="2014-11" db="EMBL/GenBank/DDBJ databases">
        <title>Genetic blueprint of the zoonotic pathogen Toxocara canis.</title>
        <authorList>
            <person name="Zhu X.-Q."/>
            <person name="Korhonen P.K."/>
            <person name="Cai H."/>
            <person name="Young N.D."/>
            <person name="Nejsum P."/>
            <person name="von Samson-Himmelstjerna G."/>
            <person name="Boag P.R."/>
            <person name="Tan P."/>
            <person name="Li Q."/>
            <person name="Min J."/>
            <person name="Yang Y."/>
            <person name="Wang X."/>
            <person name="Fang X."/>
            <person name="Hall R.S."/>
            <person name="Hofmann A."/>
            <person name="Sternberg P.W."/>
            <person name="Jex A.R."/>
            <person name="Gasser R.B."/>
        </authorList>
    </citation>
    <scope>NUCLEOTIDE SEQUENCE [LARGE SCALE GENOMIC DNA]</scope>
    <source>
        <strain evidence="11">PN_DK_2014</strain>
    </source>
</reference>
<feature type="repeat" description="Solcar" evidence="9">
    <location>
        <begin position="188"/>
        <end position="273"/>
    </location>
</feature>
<dbReference type="Gene3D" id="1.50.40.10">
    <property type="entry name" value="Mitochondrial carrier domain"/>
    <property type="match status" value="1"/>
</dbReference>
<evidence type="ECO:0000256" key="6">
    <source>
        <dbReference type="ARBA" id="ARBA00022989"/>
    </source>
</evidence>
<feature type="repeat" description="Solcar" evidence="9">
    <location>
        <begin position="1"/>
        <end position="85"/>
    </location>
</feature>
<dbReference type="PRINTS" id="PR00926">
    <property type="entry name" value="MITOCARRIER"/>
</dbReference>
<dbReference type="Pfam" id="PF00153">
    <property type="entry name" value="Mito_carr"/>
    <property type="match status" value="3"/>
</dbReference>
<dbReference type="GO" id="GO:0031966">
    <property type="term" value="C:mitochondrial membrane"/>
    <property type="evidence" value="ECO:0007669"/>
    <property type="project" value="UniProtKB-SubCell"/>
</dbReference>
<dbReference type="PANTHER" id="PTHR45624">
    <property type="entry name" value="MITOCHONDRIAL BASIC AMINO ACIDS TRANSPORTER-RELATED"/>
    <property type="match status" value="1"/>
</dbReference>
<keyword evidence="6" id="KW-1133">Transmembrane helix</keyword>
<evidence type="ECO:0000256" key="2">
    <source>
        <dbReference type="ARBA" id="ARBA00006375"/>
    </source>
</evidence>
<comment type="subcellular location">
    <subcellularLocation>
        <location evidence="1">Mitochondrion membrane</location>
        <topology evidence="1">Multi-pass membrane protein</topology>
    </subcellularLocation>
</comment>
<dbReference type="SUPFAM" id="SSF103506">
    <property type="entry name" value="Mitochondrial carrier"/>
    <property type="match status" value="1"/>
</dbReference>
<dbReference type="InterPro" id="IPR023395">
    <property type="entry name" value="MCP_dom_sf"/>
</dbReference>
<dbReference type="InterPro" id="IPR002067">
    <property type="entry name" value="MCP"/>
</dbReference>
<dbReference type="FunFam" id="1.50.40.10:FF:000087">
    <property type="entry name" value="SLC (SoLute Carrier) homolog"/>
    <property type="match status" value="1"/>
</dbReference>
<evidence type="ECO:0000256" key="1">
    <source>
        <dbReference type="ARBA" id="ARBA00004225"/>
    </source>
</evidence>
<evidence type="ECO:0000313" key="12">
    <source>
        <dbReference type="Proteomes" id="UP000031036"/>
    </source>
</evidence>
<keyword evidence="7" id="KW-0496">Mitochondrion</keyword>
<sequence length="334" mass="36826">MVYLDFIAGCFGGAAGVLAGHPLDTIKVRLQTQTPGQYRGTIHCFTSIIQKEGVSGLLKGLSSPLASLTVINAIIFGVYGNVTRLFENQESVVTHFIAGCVSGLAQTAIATPTEMLKLRMQIQSDNSSKVYRSPLDCLRKLLKQRGIKYLFRGSLATQLRDAPAFGIYFASYDYMGRHLSKDGTLESLSSAQLLIAGGAAGMFSWLFNYPTDVIKTKFQADDAFKSYWEAIVHTYRTQGHRGFFNGLNSTLLRKEAIHERGCTLQGWRGAIGALINSLVGWITAADKRVGYIHISDFATAASMAIEIKLSNKQISDSRDLTTKQINQWFPRLNY</sequence>
<evidence type="ECO:0000256" key="3">
    <source>
        <dbReference type="ARBA" id="ARBA00022448"/>
    </source>
</evidence>
<comment type="caution">
    <text evidence="11">The sequence shown here is derived from an EMBL/GenBank/DDBJ whole genome shotgun (WGS) entry which is preliminary data.</text>
</comment>
<keyword evidence="12" id="KW-1185">Reference proteome</keyword>
<evidence type="ECO:0000256" key="5">
    <source>
        <dbReference type="ARBA" id="ARBA00022737"/>
    </source>
</evidence>
<evidence type="ECO:0000256" key="9">
    <source>
        <dbReference type="PROSITE-ProRule" id="PRU00282"/>
    </source>
</evidence>
<evidence type="ECO:0000256" key="7">
    <source>
        <dbReference type="ARBA" id="ARBA00023128"/>
    </source>
</evidence>
<dbReference type="PROSITE" id="PS50920">
    <property type="entry name" value="SOLCAR"/>
    <property type="match status" value="3"/>
</dbReference>
<keyword evidence="8 9" id="KW-0472">Membrane</keyword>
<dbReference type="EMBL" id="JPKZ01002199">
    <property type="protein sequence ID" value="KHN78032.1"/>
    <property type="molecule type" value="Genomic_DNA"/>
</dbReference>
<dbReference type="InterPro" id="IPR018108">
    <property type="entry name" value="MCP_transmembrane"/>
</dbReference>
<evidence type="ECO:0000256" key="4">
    <source>
        <dbReference type="ARBA" id="ARBA00022692"/>
    </source>
</evidence>
<comment type="similarity">
    <text evidence="2 10">Belongs to the mitochondrial carrier (TC 2.A.29) family.</text>
</comment>
<dbReference type="AlphaFoldDB" id="A0A0B2V981"/>
<evidence type="ECO:0000256" key="10">
    <source>
        <dbReference type="RuleBase" id="RU000488"/>
    </source>
</evidence>
<dbReference type="STRING" id="6265.A0A0B2V981"/>
<proteinExistence type="inferred from homology"/>
<name>A0A0B2V981_TOXCA</name>
<dbReference type="InterPro" id="IPR050567">
    <property type="entry name" value="Mitochondrial_Carrier"/>
</dbReference>
<gene>
    <name evidence="11" type="primary">SLC25A29</name>
    <name evidence="11" type="ORF">Tcan_09626</name>
</gene>
<protein>
    <submittedName>
        <fullName evidence="11">Mitochondrial carnitine/acylcarnitine carrier protein CACL</fullName>
    </submittedName>
</protein>
<evidence type="ECO:0000256" key="8">
    <source>
        <dbReference type="ARBA" id="ARBA00023136"/>
    </source>
</evidence>
<dbReference type="GO" id="GO:1990575">
    <property type="term" value="P:mitochondrial L-ornithine transmembrane transport"/>
    <property type="evidence" value="ECO:0007669"/>
    <property type="project" value="TreeGrafter"/>
</dbReference>
<dbReference type="GO" id="GO:0005289">
    <property type="term" value="F:high-affinity L-arginine transmembrane transporter activity"/>
    <property type="evidence" value="ECO:0007669"/>
    <property type="project" value="TreeGrafter"/>
</dbReference>
<feature type="repeat" description="Solcar" evidence="9">
    <location>
        <begin position="90"/>
        <end position="178"/>
    </location>
</feature>
<keyword evidence="4 9" id="KW-0812">Transmembrane</keyword>
<accession>A0A0B2V981</accession>
<dbReference type="PANTHER" id="PTHR45624:SF61">
    <property type="entry name" value="MITOCHONDRIAL BASIC AMINO ACIDS TRANSPORTER"/>
    <property type="match status" value="1"/>
</dbReference>
<organism evidence="11 12">
    <name type="scientific">Toxocara canis</name>
    <name type="common">Canine roundworm</name>
    <dbReference type="NCBI Taxonomy" id="6265"/>
    <lineage>
        <taxon>Eukaryota</taxon>
        <taxon>Metazoa</taxon>
        <taxon>Ecdysozoa</taxon>
        <taxon>Nematoda</taxon>
        <taxon>Chromadorea</taxon>
        <taxon>Rhabditida</taxon>
        <taxon>Spirurina</taxon>
        <taxon>Ascaridomorpha</taxon>
        <taxon>Ascaridoidea</taxon>
        <taxon>Toxocaridae</taxon>
        <taxon>Toxocara</taxon>
    </lineage>
</organism>
<dbReference type="OrthoDB" id="193856at2759"/>
<keyword evidence="5" id="KW-0677">Repeat</keyword>
<dbReference type="OMA" id="AGMCFWT"/>
<dbReference type="Proteomes" id="UP000031036">
    <property type="component" value="Unassembled WGS sequence"/>
</dbReference>
<keyword evidence="3 10" id="KW-0813">Transport</keyword>